<dbReference type="Proteomes" id="UP001501725">
    <property type="component" value="Unassembled WGS sequence"/>
</dbReference>
<gene>
    <name evidence="2" type="ORF">GCM10023184_01200</name>
</gene>
<dbReference type="SUPFAM" id="SSF159888">
    <property type="entry name" value="YdhG-like"/>
    <property type="match status" value="1"/>
</dbReference>
<reference evidence="3" key="1">
    <citation type="journal article" date="2019" name="Int. J. Syst. Evol. Microbiol.">
        <title>The Global Catalogue of Microorganisms (GCM) 10K type strain sequencing project: providing services to taxonomists for standard genome sequencing and annotation.</title>
        <authorList>
            <consortium name="The Broad Institute Genomics Platform"/>
            <consortium name="The Broad Institute Genome Sequencing Center for Infectious Disease"/>
            <person name="Wu L."/>
            <person name="Ma J."/>
        </authorList>
    </citation>
    <scope>NUCLEOTIDE SEQUENCE [LARGE SCALE GENOMIC DNA]</scope>
    <source>
        <strain evidence="3">JCM 17919</strain>
    </source>
</reference>
<comment type="caution">
    <text evidence="2">The sequence shown here is derived from an EMBL/GenBank/DDBJ whole genome shotgun (WGS) entry which is preliminary data.</text>
</comment>
<evidence type="ECO:0000313" key="3">
    <source>
        <dbReference type="Proteomes" id="UP001501725"/>
    </source>
</evidence>
<evidence type="ECO:0000313" key="2">
    <source>
        <dbReference type="EMBL" id="GAA4317501.1"/>
    </source>
</evidence>
<dbReference type="RefSeq" id="WP_345252635.1">
    <property type="nucleotide sequence ID" value="NZ_BAABGY010000001.1"/>
</dbReference>
<sequence>MNPEVSRYISEASEAQRPILEAVRRIVHNSVPGVQEDYKWSRPVFRAAQDFAYLKTAKAYVTLGFYDALRLRDPQSRLEGTGKGMRHIKLRTLADVDELLLSEWLRTAAS</sequence>
<dbReference type="Pfam" id="PF08818">
    <property type="entry name" value="DUF1801"/>
    <property type="match status" value="1"/>
</dbReference>
<protein>
    <recommendedName>
        <fullName evidence="1">YdhG-like domain-containing protein</fullName>
    </recommendedName>
</protein>
<proteinExistence type="predicted"/>
<dbReference type="Gene3D" id="3.90.1150.200">
    <property type="match status" value="1"/>
</dbReference>
<accession>A0ABP8G5D0</accession>
<name>A0ABP8G5D0_9BACT</name>
<feature type="domain" description="YdhG-like" evidence="1">
    <location>
        <begin position="16"/>
        <end position="108"/>
    </location>
</feature>
<organism evidence="2 3">
    <name type="scientific">Flaviaesturariibacter amylovorans</name>
    <dbReference type="NCBI Taxonomy" id="1084520"/>
    <lineage>
        <taxon>Bacteria</taxon>
        <taxon>Pseudomonadati</taxon>
        <taxon>Bacteroidota</taxon>
        <taxon>Chitinophagia</taxon>
        <taxon>Chitinophagales</taxon>
        <taxon>Chitinophagaceae</taxon>
        <taxon>Flaviaestuariibacter</taxon>
    </lineage>
</organism>
<dbReference type="InterPro" id="IPR014922">
    <property type="entry name" value="YdhG-like"/>
</dbReference>
<evidence type="ECO:0000259" key="1">
    <source>
        <dbReference type="Pfam" id="PF08818"/>
    </source>
</evidence>
<keyword evidence="3" id="KW-1185">Reference proteome</keyword>
<dbReference type="EMBL" id="BAABGY010000001">
    <property type="protein sequence ID" value="GAA4317501.1"/>
    <property type="molecule type" value="Genomic_DNA"/>
</dbReference>